<feature type="binding site" evidence="15">
    <location>
        <position position="61"/>
    </location>
    <ligand>
        <name>S-adenosyl-L-methionine</name>
        <dbReference type="ChEBI" id="CHEBI:59789"/>
        <label>1</label>
    </ligand>
</feature>
<dbReference type="Pfam" id="PF06969">
    <property type="entry name" value="HemN_C"/>
    <property type="match status" value="1"/>
</dbReference>
<dbReference type="EMBL" id="CP009354">
    <property type="protein sequence ID" value="AIW15423.1"/>
    <property type="molecule type" value="Genomic_DNA"/>
</dbReference>
<dbReference type="SMART" id="SM00729">
    <property type="entry name" value="Elp3"/>
    <property type="match status" value="1"/>
</dbReference>
<dbReference type="GO" id="GO:0046872">
    <property type="term" value="F:metal ion binding"/>
    <property type="evidence" value="ECO:0007669"/>
    <property type="project" value="UniProtKB-KW"/>
</dbReference>
<dbReference type="HOGENOM" id="CLU_027579_3_0_6"/>
<dbReference type="SUPFAM" id="SSF102114">
    <property type="entry name" value="Radical SAM enzymes"/>
    <property type="match status" value="1"/>
</dbReference>
<evidence type="ECO:0000256" key="3">
    <source>
        <dbReference type="ARBA" id="ARBA00005493"/>
    </source>
</evidence>
<comment type="similarity">
    <text evidence="3 14">Belongs to the anaerobic coproporphyrinogen-III oxidase family.</text>
</comment>
<dbReference type="GO" id="GO:0006782">
    <property type="term" value="P:protoporphyrinogen IX biosynthetic process"/>
    <property type="evidence" value="ECO:0007669"/>
    <property type="project" value="UniProtKB-UniPathway"/>
</dbReference>
<dbReference type="Proteomes" id="UP000030071">
    <property type="component" value="Chromosome 1"/>
</dbReference>
<evidence type="ECO:0000256" key="15">
    <source>
        <dbReference type="PIRSR" id="PIRSR000167-1"/>
    </source>
</evidence>
<feature type="binding site" evidence="15">
    <location>
        <position position="189"/>
    </location>
    <ligand>
        <name>S-adenosyl-L-methionine</name>
        <dbReference type="ChEBI" id="CHEBI:59789"/>
        <label>2</label>
    </ligand>
</feature>
<dbReference type="SFLD" id="SFLDF00277">
    <property type="entry name" value="oxygen-independent_coproporphy"/>
    <property type="match status" value="1"/>
</dbReference>
<dbReference type="GO" id="GO:0051539">
    <property type="term" value="F:4 iron, 4 sulfur cluster binding"/>
    <property type="evidence" value="ECO:0007669"/>
    <property type="project" value="UniProtKB-KW"/>
</dbReference>
<dbReference type="InterPro" id="IPR004558">
    <property type="entry name" value="Coprogen_oxidase_HemN"/>
</dbReference>
<dbReference type="SFLD" id="SFLDG01065">
    <property type="entry name" value="anaerobic_coproporphyrinogen-I"/>
    <property type="match status" value="1"/>
</dbReference>
<dbReference type="InterPro" id="IPR006638">
    <property type="entry name" value="Elp3/MiaA/NifB-like_rSAM"/>
</dbReference>
<dbReference type="InterPro" id="IPR007197">
    <property type="entry name" value="rSAM"/>
</dbReference>
<evidence type="ECO:0000313" key="21">
    <source>
        <dbReference type="Proteomes" id="UP000030071"/>
    </source>
</evidence>
<evidence type="ECO:0000256" key="10">
    <source>
        <dbReference type="ARBA" id="ARBA00023004"/>
    </source>
</evidence>
<comment type="cofactor">
    <cofactor evidence="14 16">
        <name>[4Fe-4S] cluster</name>
        <dbReference type="ChEBI" id="CHEBI:49883"/>
    </cofactor>
    <text evidence="14 16">Binds 1 [4Fe-4S] cluster. The cluster is coordinated with 3 cysteines and an exchangeable S-adenosyl-L-methionine.</text>
</comment>
<feature type="binding site" evidence="15">
    <location>
        <position position="214"/>
    </location>
    <ligand>
        <name>S-adenosyl-L-methionine</name>
        <dbReference type="ChEBI" id="CHEBI:59789"/>
        <label>2</label>
    </ligand>
</feature>
<evidence type="ECO:0000256" key="16">
    <source>
        <dbReference type="PIRSR" id="PIRSR000167-2"/>
    </source>
</evidence>
<evidence type="ECO:0000256" key="13">
    <source>
        <dbReference type="ARBA" id="ARBA00048321"/>
    </source>
</evidence>
<dbReference type="FunFam" id="1.10.10.920:FF:000001">
    <property type="entry name" value="Coproporphyrinogen-III oxidase"/>
    <property type="match status" value="1"/>
</dbReference>
<organism evidence="18 21">
    <name type="scientific">Vibrio tubiashii ATCC 19109</name>
    <dbReference type="NCBI Taxonomy" id="1051646"/>
    <lineage>
        <taxon>Bacteria</taxon>
        <taxon>Pseudomonadati</taxon>
        <taxon>Pseudomonadota</taxon>
        <taxon>Gammaproteobacteria</taxon>
        <taxon>Vibrionales</taxon>
        <taxon>Vibrionaceae</taxon>
        <taxon>Vibrio</taxon>
        <taxon>Vibrio oreintalis group</taxon>
    </lineage>
</organism>
<accession>F9T6Y7</accession>
<dbReference type="GO" id="GO:0004109">
    <property type="term" value="F:coproporphyrinogen oxidase activity"/>
    <property type="evidence" value="ECO:0007669"/>
    <property type="project" value="InterPro"/>
</dbReference>
<gene>
    <name evidence="18" type="ORF">IX91_15050</name>
    <name evidence="19" type="ORF">VITU9109_19802</name>
</gene>
<dbReference type="InterPro" id="IPR034505">
    <property type="entry name" value="Coproporphyrinogen-III_oxidase"/>
</dbReference>
<dbReference type="PROSITE" id="PS51918">
    <property type="entry name" value="RADICAL_SAM"/>
    <property type="match status" value="1"/>
</dbReference>
<keyword evidence="11 14" id="KW-0411">Iron-sulfur</keyword>
<protein>
    <recommendedName>
        <fullName evidence="14">Coproporphyrinogen-III oxidase</fullName>
        <ecNumber evidence="14">1.3.98.3</ecNumber>
    </recommendedName>
</protein>
<comment type="catalytic activity">
    <reaction evidence="13 14">
        <text>coproporphyrinogen III + 2 S-adenosyl-L-methionine = protoporphyrinogen IX + 2 5'-deoxyadenosine + 2 L-methionine + 2 CO2</text>
        <dbReference type="Rhea" id="RHEA:15425"/>
        <dbReference type="ChEBI" id="CHEBI:16526"/>
        <dbReference type="ChEBI" id="CHEBI:17319"/>
        <dbReference type="ChEBI" id="CHEBI:57307"/>
        <dbReference type="ChEBI" id="CHEBI:57309"/>
        <dbReference type="ChEBI" id="CHEBI:57844"/>
        <dbReference type="ChEBI" id="CHEBI:59789"/>
        <dbReference type="EC" id="1.3.98.3"/>
    </reaction>
</comment>
<comment type="subunit">
    <text evidence="4">Monomer.</text>
</comment>
<dbReference type="Gene3D" id="3.30.750.200">
    <property type="match status" value="1"/>
</dbReference>
<evidence type="ECO:0000256" key="8">
    <source>
        <dbReference type="ARBA" id="ARBA00022723"/>
    </source>
</evidence>
<evidence type="ECO:0000256" key="1">
    <source>
        <dbReference type="ARBA" id="ARBA00004496"/>
    </source>
</evidence>
<evidence type="ECO:0000313" key="19">
    <source>
        <dbReference type="EMBL" id="EGU54410.1"/>
    </source>
</evidence>
<dbReference type="NCBIfam" id="TIGR00538">
    <property type="entry name" value="hemN"/>
    <property type="match status" value="1"/>
</dbReference>
<evidence type="ECO:0000256" key="9">
    <source>
        <dbReference type="ARBA" id="ARBA00023002"/>
    </source>
</evidence>
<dbReference type="SFLD" id="SFLDS00029">
    <property type="entry name" value="Radical_SAM"/>
    <property type="match status" value="1"/>
</dbReference>
<feature type="binding site" evidence="15">
    <location>
        <position position="248"/>
    </location>
    <ligand>
        <name>S-adenosyl-L-methionine</name>
        <dbReference type="ChEBI" id="CHEBI:59789"/>
        <label>2</label>
    </ligand>
</feature>
<feature type="domain" description="Radical SAM core" evidence="17">
    <location>
        <begin position="52"/>
        <end position="285"/>
    </location>
</feature>
<dbReference type="InterPro" id="IPR058240">
    <property type="entry name" value="rSAM_sf"/>
</dbReference>
<dbReference type="GeneID" id="23446042"/>
<feature type="binding site" evidence="16">
    <location>
        <position position="71"/>
    </location>
    <ligand>
        <name>[4Fe-4S] cluster</name>
        <dbReference type="ChEBI" id="CHEBI:49883"/>
        <note>4Fe-4S-S-AdoMet</note>
    </ligand>
</feature>
<keyword evidence="5 14" id="KW-0004">4Fe-4S</keyword>
<dbReference type="Pfam" id="PF04055">
    <property type="entry name" value="Radical_SAM"/>
    <property type="match status" value="1"/>
</dbReference>
<dbReference type="PATRIC" id="fig|1051646.9.peg.2921"/>
<keyword evidence="7 14" id="KW-0949">S-adenosyl-L-methionine</keyword>
<feature type="binding site" evidence="15">
    <location>
        <position position="117"/>
    </location>
    <ligand>
        <name>S-adenosyl-L-methionine</name>
        <dbReference type="ChEBI" id="CHEBI:59789"/>
        <label>1</label>
    </ligand>
</feature>
<dbReference type="CDD" id="cd01335">
    <property type="entry name" value="Radical_SAM"/>
    <property type="match status" value="1"/>
</dbReference>
<evidence type="ECO:0000256" key="7">
    <source>
        <dbReference type="ARBA" id="ARBA00022691"/>
    </source>
</evidence>
<reference evidence="19" key="1">
    <citation type="submission" date="2011-08" db="EMBL/GenBank/DDBJ databases">
        <authorList>
            <person name="Hoffman M."/>
            <person name="Strain E.A."/>
            <person name="Brown E."/>
            <person name="Allard M.W."/>
        </authorList>
    </citation>
    <scope>NUCLEOTIDE SEQUENCE</scope>
    <source>
        <strain evidence="19">ATCC 19109</strain>
    </source>
</reference>
<feature type="binding site" evidence="15">
    <location>
        <begin position="118"/>
        <end position="119"/>
    </location>
    <ligand>
        <name>S-adenosyl-L-methionine</name>
        <dbReference type="ChEBI" id="CHEBI:59789"/>
        <label>2</label>
    </ligand>
</feature>
<feature type="binding site" evidence="16">
    <location>
        <position position="74"/>
    </location>
    <ligand>
        <name>[4Fe-4S] cluster</name>
        <dbReference type="ChEBI" id="CHEBI:49883"/>
        <note>4Fe-4S-S-AdoMet</note>
    </ligand>
</feature>
<feature type="binding site" evidence="15">
    <location>
        <position position="177"/>
    </location>
    <ligand>
        <name>S-adenosyl-L-methionine</name>
        <dbReference type="ChEBI" id="CHEBI:59789"/>
        <label>2</label>
    </ligand>
</feature>
<dbReference type="Gene3D" id="1.10.10.920">
    <property type="match status" value="1"/>
</dbReference>
<sequence>MSQHVVASQQIVWDQAILDKYNYSGPRYTSYPTALEFHEAFTVADYDMACTQYPDRPLSIYIHIPFCHKLCYYCGCNKVITRHAHKADEYLDVLELEVRTRAALLQGRKVTQLHFGGGTPTFLTKAQISRVMNILRDEFNFEGDAEISIEVDPREIELDMLDHLRGEGFNRLSIGVQDFNKEVQKLVNREQDEEFIFAMVERAKQLGFLSTNLDLIYGLPKQTQARFAETLAQVLQMQPGRLSIFNYAHMPQLFAAQRKIKDEDLPVAEEKMAILQDTISTLTGAGYQFIGMDHFAQPDDELAVAQRNGVLHRNFQGYTTQGEADLVGFGVSAISMIGDAYAQNQKELKKYYAQVNDLRHALWKGVALDSDDLLRREVIKQLICNFKLDKTMIESEFKVTFNDYFKEDLQLLQTFINDELVEVDDKEIRVTLRGRLLIRNICMCFDKYLRAKARQQQFSRVI</sequence>
<feature type="binding site" evidence="15">
    <location>
        <begin position="73"/>
        <end position="75"/>
    </location>
    <ligand>
        <name>S-adenosyl-L-methionine</name>
        <dbReference type="ChEBI" id="CHEBI:59789"/>
        <label>2</label>
    </ligand>
</feature>
<dbReference type="EC" id="1.3.98.3" evidence="14"/>
<evidence type="ECO:0000256" key="12">
    <source>
        <dbReference type="ARBA" id="ARBA00023244"/>
    </source>
</evidence>
<feature type="binding site" evidence="15">
    <location>
        <position position="150"/>
    </location>
    <ligand>
        <name>S-adenosyl-L-methionine</name>
        <dbReference type="ChEBI" id="CHEBI:59789"/>
        <label>1</label>
    </ligand>
</feature>
<evidence type="ECO:0000313" key="18">
    <source>
        <dbReference type="EMBL" id="AIW15423.1"/>
    </source>
</evidence>
<evidence type="ECO:0000259" key="17">
    <source>
        <dbReference type="PROSITE" id="PS51918"/>
    </source>
</evidence>
<dbReference type="AlphaFoldDB" id="F9T6Y7"/>
<comment type="subcellular location">
    <subcellularLocation>
        <location evidence="1 14">Cytoplasm</location>
    </subcellularLocation>
</comment>
<feature type="binding site" evidence="15">
    <location>
        <position position="334"/>
    </location>
    <ligand>
        <name>S-adenosyl-L-methionine</name>
        <dbReference type="ChEBI" id="CHEBI:59789"/>
        <label>1</label>
    </ligand>
</feature>
<dbReference type="SFLD" id="SFLDG01082">
    <property type="entry name" value="B12-binding_domain_containing"/>
    <property type="match status" value="1"/>
</dbReference>
<name>F9T6Y7_9VIBR</name>
<dbReference type="GO" id="GO:0005737">
    <property type="term" value="C:cytoplasm"/>
    <property type="evidence" value="ECO:0007669"/>
    <property type="project" value="UniProtKB-SubCell"/>
</dbReference>
<keyword evidence="12 14" id="KW-0627">Porphyrin biosynthesis</keyword>
<dbReference type="GO" id="GO:0051989">
    <property type="term" value="F:coproporphyrinogen dehydrogenase activity"/>
    <property type="evidence" value="ECO:0007669"/>
    <property type="project" value="UniProtKB-EC"/>
</dbReference>
<dbReference type="UniPathway" id="UPA00251">
    <property type="reaction ID" value="UER00323"/>
</dbReference>
<reference evidence="18 21" key="3">
    <citation type="submission" date="2014-08" db="EMBL/GenBank/DDBJ databases">
        <title>First Complete Genome Sequence of the Shellfish Pathogen Vibrio tubiashii.</title>
        <authorList>
            <person name="Richards G.P."/>
            <person name="Needleman D.S."/>
            <person name="Watson M.A."/>
            <person name="Bono J.L."/>
        </authorList>
    </citation>
    <scope>NUCLEOTIDE SEQUENCE [LARGE SCALE GENOMIC DNA]</scope>
    <source>
        <strain evidence="18 21">ATCC 19109</strain>
    </source>
</reference>
<dbReference type="PANTHER" id="PTHR13932:SF6">
    <property type="entry name" value="OXYGEN-INDEPENDENT COPROPORPHYRINOGEN III OXIDASE"/>
    <property type="match status" value="1"/>
</dbReference>
<keyword evidence="6 14" id="KW-0963">Cytoplasm</keyword>
<evidence type="ECO:0000256" key="6">
    <source>
        <dbReference type="ARBA" id="ARBA00022490"/>
    </source>
</evidence>
<comment type="pathway">
    <text evidence="2 14">Porphyrin-containing compound metabolism; protoporphyrin-IX biosynthesis; protoporphyrinogen-IX from coproporphyrinogen-III (AdoMet route): step 1/1.</text>
</comment>
<keyword evidence="10 14" id="KW-0408">Iron</keyword>
<evidence type="ECO:0000256" key="11">
    <source>
        <dbReference type="ARBA" id="ARBA00023014"/>
    </source>
</evidence>
<dbReference type="RefSeq" id="WP_004745405.1">
    <property type="nucleotide sequence ID" value="NZ_AFWI01000155.1"/>
</dbReference>
<proteinExistence type="inferred from homology"/>
<dbReference type="InterPro" id="IPR010723">
    <property type="entry name" value="HemN_C"/>
</dbReference>
<dbReference type="PIRSF" id="PIRSF000167">
    <property type="entry name" value="HemN"/>
    <property type="match status" value="1"/>
</dbReference>
<keyword evidence="8 14" id="KW-0479">Metal-binding</keyword>
<evidence type="ECO:0000256" key="14">
    <source>
        <dbReference type="PIRNR" id="PIRNR000167"/>
    </source>
</evidence>
<keyword evidence="20" id="KW-1185">Reference proteome</keyword>
<dbReference type="Proteomes" id="UP000003836">
    <property type="component" value="Unassembled WGS sequence"/>
</dbReference>
<keyword evidence="9 14" id="KW-0560">Oxidoreductase</keyword>
<dbReference type="KEGG" id="vtu:IX91_15050"/>
<dbReference type="eggNOG" id="COG0635">
    <property type="taxonomic scope" value="Bacteria"/>
</dbReference>
<dbReference type="EMBL" id="AFWI01000155">
    <property type="protein sequence ID" value="EGU54410.1"/>
    <property type="molecule type" value="Genomic_DNA"/>
</dbReference>
<reference evidence="19 20" key="2">
    <citation type="journal article" date="2012" name="Int. J. Syst. Evol. Microbiol.">
        <title>Vibrio caribbeanicus sp. nov., isolated from the marine sponge Scleritoderma cyanea.</title>
        <authorList>
            <person name="Hoffmann M."/>
            <person name="Monday S.R."/>
            <person name="Allard M.W."/>
            <person name="Strain E.A."/>
            <person name="Whittaker P."/>
            <person name="Naum M."/>
            <person name="McCarthy P.J."/>
            <person name="Lopez J.V."/>
            <person name="Fischer M."/>
            <person name="Brown E.W."/>
        </authorList>
    </citation>
    <scope>NUCLEOTIDE SEQUENCE [LARGE SCALE GENOMIC DNA]</scope>
    <source>
        <strain evidence="19 20">ATCC 19109</strain>
    </source>
</reference>
<evidence type="ECO:0000256" key="5">
    <source>
        <dbReference type="ARBA" id="ARBA00022485"/>
    </source>
</evidence>
<evidence type="ECO:0000256" key="4">
    <source>
        <dbReference type="ARBA" id="ARBA00011245"/>
    </source>
</evidence>
<dbReference type="STRING" id="1051646.IX91_15050"/>
<feature type="binding site" evidence="16">
    <location>
        <position position="67"/>
    </location>
    <ligand>
        <name>[4Fe-4S] cluster</name>
        <dbReference type="ChEBI" id="CHEBI:49883"/>
        <note>4Fe-4S-S-AdoMet</note>
    </ligand>
</feature>
<evidence type="ECO:0000313" key="20">
    <source>
        <dbReference type="Proteomes" id="UP000003836"/>
    </source>
</evidence>
<dbReference type="PANTHER" id="PTHR13932">
    <property type="entry name" value="COPROPORPHYRINIGEN III OXIDASE"/>
    <property type="match status" value="1"/>
</dbReference>
<evidence type="ECO:0000256" key="2">
    <source>
        <dbReference type="ARBA" id="ARBA00004785"/>
    </source>
</evidence>